<name>A0A267EFR2_9PLAT</name>
<evidence type="ECO:0000313" key="2">
    <source>
        <dbReference type="EMBL" id="PAA59699.1"/>
    </source>
</evidence>
<organism evidence="2 3">
    <name type="scientific">Macrostomum lignano</name>
    <dbReference type="NCBI Taxonomy" id="282301"/>
    <lineage>
        <taxon>Eukaryota</taxon>
        <taxon>Metazoa</taxon>
        <taxon>Spiralia</taxon>
        <taxon>Lophotrochozoa</taxon>
        <taxon>Platyhelminthes</taxon>
        <taxon>Rhabditophora</taxon>
        <taxon>Macrostomorpha</taxon>
        <taxon>Macrostomida</taxon>
        <taxon>Macrostomidae</taxon>
        <taxon>Macrostomum</taxon>
    </lineage>
</organism>
<comment type="caution">
    <text evidence="2">The sequence shown here is derived from an EMBL/GenBank/DDBJ whole genome shotgun (WGS) entry which is preliminary data.</text>
</comment>
<dbReference type="STRING" id="282301.A0A267EFR2"/>
<dbReference type="Proteomes" id="UP000215902">
    <property type="component" value="Unassembled WGS sequence"/>
</dbReference>
<keyword evidence="3" id="KW-1185">Reference proteome</keyword>
<evidence type="ECO:0000313" key="3">
    <source>
        <dbReference type="Proteomes" id="UP000215902"/>
    </source>
</evidence>
<dbReference type="SUPFAM" id="SSF56496">
    <property type="entry name" value="Fibrinogen C-terminal domain-like"/>
    <property type="match status" value="1"/>
</dbReference>
<accession>A0A267EFR2</accession>
<dbReference type="InterPro" id="IPR002181">
    <property type="entry name" value="Fibrinogen_a/b/g_C_dom"/>
</dbReference>
<protein>
    <recommendedName>
        <fullName evidence="1">Fibrinogen C-terminal domain-containing protein</fullName>
    </recommendedName>
</protein>
<dbReference type="Pfam" id="PF00147">
    <property type="entry name" value="Fibrinogen_C"/>
    <property type="match status" value="1"/>
</dbReference>
<dbReference type="OrthoDB" id="6121324at2759"/>
<proteinExistence type="predicted"/>
<evidence type="ECO:0000259" key="1">
    <source>
        <dbReference type="PROSITE" id="PS51406"/>
    </source>
</evidence>
<dbReference type="GO" id="GO:0005615">
    <property type="term" value="C:extracellular space"/>
    <property type="evidence" value="ECO:0007669"/>
    <property type="project" value="TreeGrafter"/>
</dbReference>
<dbReference type="PROSITE" id="PS51406">
    <property type="entry name" value="FIBRINOGEN_C_2"/>
    <property type="match status" value="1"/>
</dbReference>
<gene>
    <name evidence="2" type="ORF">BOX15_Mlig024605g1</name>
</gene>
<dbReference type="Gene3D" id="3.90.215.10">
    <property type="entry name" value="Gamma Fibrinogen, chain A, domain 1"/>
    <property type="match status" value="1"/>
</dbReference>
<dbReference type="InterPro" id="IPR036056">
    <property type="entry name" value="Fibrinogen-like_C"/>
</dbReference>
<feature type="domain" description="Fibrinogen C-terminal" evidence="1">
    <location>
        <begin position="1"/>
        <end position="125"/>
    </location>
</feature>
<dbReference type="AlphaFoldDB" id="A0A267EFR2"/>
<sequence>MKSWNSTEFWAEYSNFKVGPESGKYKISFSSSYSKSHSTIGNSMSVANGQLFSARDANNDECSNRNFNCAAHYNGWWFSCCSNIFPNGQFFNYPTALSAPDWKGIVWRYGFGPAYSLMEIEILIA</sequence>
<dbReference type="InterPro" id="IPR050373">
    <property type="entry name" value="Fibrinogen_C-term_domain"/>
</dbReference>
<dbReference type="EMBL" id="NIVC01002239">
    <property type="protein sequence ID" value="PAA59699.1"/>
    <property type="molecule type" value="Genomic_DNA"/>
</dbReference>
<reference evidence="2 3" key="1">
    <citation type="submission" date="2017-06" db="EMBL/GenBank/DDBJ databases">
        <title>A platform for efficient transgenesis in Macrostomum lignano, a flatworm model organism for stem cell research.</title>
        <authorList>
            <person name="Berezikov E."/>
        </authorList>
    </citation>
    <scope>NUCLEOTIDE SEQUENCE [LARGE SCALE GENOMIC DNA]</scope>
    <source>
        <strain evidence="2">DV1</strain>
        <tissue evidence="2">Whole organism</tissue>
    </source>
</reference>
<dbReference type="InterPro" id="IPR014716">
    <property type="entry name" value="Fibrinogen_a/b/g_C_1"/>
</dbReference>
<dbReference type="PANTHER" id="PTHR19143">
    <property type="entry name" value="FIBRINOGEN/TENASCIN/ANGIOPOEITIN"/>
    <property type="match status" value="1"/>
</dbReference>